<reference evidence="1 2" key="1">
    <citation type="submission" date="2013-09" db="EMBL/GenBank/DDBJ databases">
        <title>Whole genome sequencing of Halarchaeum acidiphilum strain MH1-52-1.</title>
        <authorList>
            <person name="Shimane Y."/>
            <person name="Minegishi H."/>
            <person name="Nishi S."/>
            <person name="Echigo A."/>
            <person name="Shuto A."/>
            <person name="Konishi M."/>
            <person name="Ito T."/>
            <person name="Ohkuma M."/>
            <person name="Ohta Y."/>
            <person name="Nagano Y."/>
            <person name="Tsubouchi T."/>
            <person name="Mori K."/>
            <person name="Usui K."/>
            <person name="Kamekura M."/>
            <person name="Usami R."/>
            <person name="Takaki Y."/>
            <person name="Hatada Y."/>
        </authorList>
    </citation>
    <scope>NUCLEOTIDE SEQUENCE [LARGE SCALE GENOMIC DNA]</scope>
    <source>
        <strain evidence="1 2">JCM 16109</strain>
    </source>
</reference>
<protein>
    <submittedName>
        <fullName evidence="1">Uncharacterized protein</fullName>
    </submittedName>
</protein>
<comment type="caution">
    <text evidence="1">The sequence shown here is derived from an EMBL/GenBank/DDBJ whole genome shotgun (WGS) entry which is preliminary data.</text>
</comment>
<name>U2YSH5_9EURY</name>
<gene>
    <name evidence="1" type="ORF">MBEHAL_0457</name>
</gene>
<dbReference type="EMBL" id="BATA01000006">
    <property type="protein sequence ID" value="GAD51697.1"/>
    <property type="molecule type" value="Genomic_DNA"/>
</dbReference>
<evidence type="ECO:0000313" key="1">
    <source>
        <dbReference type="EMBL" id="GAD51697.1"/>
    </source>
</evidence>
<accession>U2YSH5</accession>
<keyword evidence="2" id="KW-1185">Reference proteome</keyword>
<sequence length="70" mass="7288">MNGPTRASLLHPDEPDAAEPLALGAVLADANEHEFLREVADGCEHASARARLFEDASGTVGAAQVRYAAS</sequence>
<organism evidence="1 2">
    <name type="scientific">Halarchaeum acidiphilum MH1-52-1</name>
    <dbReference type="NCBI Taxonomy" id="1261545"/>
    <lineage>
        <taxon>Archaea</taxon>
        <taxon>Methanobacteriati</taxon>
        <taxon>Methanobacteriota</taxon>
        <taxon>Stenosarchaea group</taxon>
        <taxon>Halobacteria</taxon>
        <taxon>Halobacteriales</taxon>
        <taxon>Halobacteriaceae</taxon>
    </lineage>
</organism>
<proteinExistence type="predicted"/>
<evidence type="ECO:0000313" key="2">
    <source>
        <dbReference type="Proteomes" id="UP000016986"/>
    </source>
</evidence>
<dbReference type="Proteomes" id="UP000016986">
    <property type="component" value="Unassembled WGS sequence"/>
</dbReference>
<dbReference type="AlphaFoldDB" id="U2YSH5"/>